<accession>A0A7J7SJ42</accession>
<dbReference type="AlphaFoldDB" id="A0A7J7SJ42"/>
<comment type="caution">
    <text evidence="1">The sequence shown here is derived from an EMBL/GenBank/DDBJ whole genome shotgun (WGS) entry which is preliminary data.</text>
</comment>
<evidence type="ECO:0000313" key="2">
    <source>
        <dbReference type="Proteomes" id="UP000585614"/>
    </source>
</evidence>
<organism evidence="1 2">
    <name type="scientific">Rhinolophus ferrumequinum</name>
    <name type="common">Greater horseshoe bat</name>
    <dbReference type="NCBI Taxonomy" id="59479"/>
    <lineage>
        <taxon>Eukaryota</taxon>
        <taxon>Metazoa</taxon>
        <taxon>Chordata</taxon>
        <taxon>Craniata</taxon>
        <taxon>Vertebrata</taxon>
        <taxon>Euteleostomi</taxon>
        <taxon>Mammalia</taxon>
        <taxon>Eutheria</taxon>
        <taxon>Laurasiatheria</taxon>
        <taxon>Chiroptera</taxon>
        <taxon>Yinpterochiroptera</taxon>
        <taxon>Rhinolophoidea</taxon>
        <taxon>Rhinolophidae</taxon>
        <taxon>Rhinolophinae</taxon>
        <taxon>Rhinolophus</taxon>
    </lineage>
</organism>
<name>A0A7J7SJ42_RHIFE</name>
<sequence>MIARVDLPLGMMGQTLHINLECTQRLPCCWLLTRPLICSTKSTAIIYVVSSQASEPGRFLEKVGHGRMGEGWNKSRRCDLGLPYGCWAGPGPSIQISHGLPRVMIAANVYWMLTACQVLCSELTSSSSLETS</sequence>
<evidence type="ECO:0000313" key="1">
    <source>
        <dbReference type="EMBL" id="KAF6288462.1"/>
    </source>
</evidence>
<protein>
    <submittedName>
        <fullName evidence="1">Uncharacterized protein</fullName>
    </submittedName>
</protein>
<reference evidence="1 2" key="1">
    <citation type="journal article" date="2020" name="Nature">
        <title>Six reference-quality genomes reveal evolution of bat adaptations.</title>
        <authorList>
            <person name="Jebb D."/>
            <person name="Huang Z."/>
            <person name="Pippel M."/>
            <person name="Hughes G.M."/>
            <person name="Lavrichenko K."/>
            <person name="Devanna P."/>
            <person name="Winkler S."/>
            <person name="Jermiin L.S."/>
            <person name="Skirmuntt E.C."/>
            <person name="Katzourakis A."/>
            <person name="Burkitt-Gray L."/>
            <person name="Ray D.A."/>
            <person name="Sullivan K.A.M."/>
            <person name="Roscito J.G."/>
            <person name="Kirilenko B.M."/>
            <person name="Davalos L.M."/>
            <person name="Corthals A.P."/>
            <person name="Power M.L."/>
            <person name="Jones G."/>
            <person name="Ransome R.D."/>
            <person name="Dechmann D.K.N."/>
            <person name="Locatelli A.G."/>
            <person name="Puechmaille S.J."/>
            <person name="Fedrigo O."/>
            <person name="Jarvis E.D."/>
            <person name="Hiller M."/>
            <person name="Vernes S.C."/>
            <person name="Myers E.W."/>
            <person name="Teeling E.C."/>
        </authorList>
    </citation>
    <scope>NUCLEOTIDE SEQUENCE [LARGE SCALE GENOMIC DNA]</scope>
    <source>
        <strain evidence="1">MRhiFer1</strain>
        <tissue evidence="1">Lung</tissue>
    </source>
</reference>
<dbReference type="Proteomes" id="UP000585614">
    <property type="component" value="Unassembled WGS sequence"/>
</dbReference>
<dbReference type="EMBL" id="JACAGC010000022">
    <property type="protein sequence ID" value="KAF6288462.1"/>
    <property type="molecule type" value="Genomic_DNA"/>
</dbReference>
<proteinExistence type="predicted"/>
<gene>
    <name evidence="1" type="ORF">mRhiFer1_009174</name>
</gene>